<feature type="domain" description="Signal transduction histidine kinase internal region" evidence="3">
    <location>
        <begin position="163"/>
        <end position="242"/>
    </location>
</feature>
<keyword evidence="4" id="KW-0418">Kinase</keyword>
<keyword evidence="4" id="KW-0808">Transferase</keyword>
<dbReference type="InterPro" id="IPR036890">
    <property type="entry name" value="HATPase_C_sf"/>
</dbReference>
<keyword evidence="2" id="KW-1133">Transmembrane helix</keyword>
<dbReference type="EMBL" id="LROM01000147">
    <property type="protein sequence ID" value="OEZ92693.1"/>
    <property type="molecule type" value="Genomic_DNA"/>
</dbReference>
<dbReference type="Proteomes" id="UP000175989">
    <property type="component" value="Unassembled WGS sequence"/>
</dbReference>
<protein>
    <submittedName>
        <fullName evidence="4">Sensor histidine kinase YpdA</fullName>
        <ecNumber evidence="4">2.7.13.3</ecNumber>
    </submittedName>
</protein>
<dbReference type="EC" id="2.7.13.3" evidence="4"/>
<feature type="transmembrane region" description="Helical" evidence="2">
    <location>
        <begin position="118"/>
        <end position="141"/>
    </location>
</feature>
<evidence type="ECO:0000313" key="4">
    <source>
        <dbReference type="EMBL" id="OEZ92693.1"/>
    </source>
</evidence>
<dbReference type="SUPFAM" id="SSF55874">
    <property type="entry name" value="ATPase domain of HSP90 chaperone/DNA topoisomerase II/histidine kinase"/>
    <property type="match status" value="1"/>
</dbReference>
<dbReference type="InterPro" id="IPR050640">
    <property type="entry name" value="Bact_2-comp_sensor_kinase"/>
</dbReference>
<dbReference type="Gene3D" id="3.30.565.10">
    <property type="entry name" value="Histidine kinase-like ATPase, C-terminal domain"/>
    <property type="match status" value="1"/>
</dbReference>
<keyword evidence="2" id="KW-0472">Membrane</keyword>
<feature type="compositionally biased region" description="Low complexity" evidence="1">
    <location>
        <begin position="307"/>
        <end position="325"/>
    </location>
</feature>
<dbReference type="GO" id="GO:0016020">
    <property type="term" value="C:membrane"/>
    <property type="evidence" value="ECO:0007669"/>
    <property type="project" value="InterPro"/>
</dbReference>
<dbReference type="GO" id="GO:0000155">
    <property type="term" value="F:phosphorelay sensor kinase activity"/>
    <property type="evidence" value="ECO:0007669"/>
    <property type="project" value="InterPro"/>
</dbReference>
<dbReference type="Pfam" id="PF06580">
    <property type="entry name" value="His_kinase"/>
    <property type="match status" value="1"/>
</dbReference>
<feature type="region of interest" description="Disordered" evidence="1">
    <location>
        <begin position="304"/>
        <end position="326"/>
    </location>
</feature>
<evidence type="ECO:0000256" key="1">
    <source>
        <dbReference type="SAM" id="MobiDB-lite"/>
    </source>
</evidence>
<evidence type="ECO:0000259" key="3">
    <source>
        <dbReference type="Pfam" id="PF06580"/>
    </source>
</evidence>
<feature type="transmembrane region" description="Helical" evidence="2">
    <location>
        <begin position="38"/>
        <end position="63"/>
    </location>
</feature>
<organism evidence="4 5">
    <name type="scientific">Duganella phyllosphaerae</name>
    <dbReference type="NCBI Taxonomy" id="762836"/>
    <lineage>
        <taxon>Bacteria</taxon>
        <taxon>Pseudomonadati</taxon>
        <taxon>Pseudomonadota</taxon>
        <taxon>Betaproteobacteria</taxon>
        <taxon>Burkholderiales</taxon>
        <taxon>Oxalobacteraceae</taxon>
        <taxon>Telluria group</taxon>
        <taxon>Duganella</taxon>
    </lineage>
</organism>
<gene>
    <name evidence="4" type="primary">ypdA_3</name>
    <name evidence="4" type="ORF">DUPY_49540</name>
</gene>
<dbReference type="RefSeq" id="WP_070251816.1">
    <property type="nucleotide sequence ID" value="NZ_LROM01000147.1"/>
</dbReference>
<evidence type="ECO:0000313" key="5">
    <source>
        <dbReference type="Proteomes" id="UP000175989"/>
    </source>
</evidence>
<keyword evidence="5" id="KW-1185">Reference proteome</keyword>
<dbReference type="PATRIC" id="fig|762836.4.peg.5093"/>
<feature type="transmembrane region" description="Helical" evidence="2">
    <location>
        <begin position="12"/>
        <end position="32"/>
    </location>
</feature>
<comment type="caution">
    <text evidence="4">The sequence shown here is derived from an EMBL/GenBank/DDBJ whole genome shotgun (WGS) entry which is preliminary data.</text>
</comment>
<evidence type="ECO:0000256" key="2">
    <source>
        <dbReference type="SAM" id="Phobius"/>
    </source>
</evidence>
<dbReference type="OrthoDB" id="2514702at2"/>
<feature type="transmembrane region" description="Helical" evidence="2">
    <location>
        <begin position="75"/>
        <end position="98"/>
    </location>
</feature>
<reference evidence="5" key="1">
    <citation type="journal article" date="2016" name="Front. Microbiol.">
        <title>Molecular Keys to the Janthinobacterium and Duganella spp. Interaction with the Plant Pathogen Fusarium graminearum.</title>
        <authorList>
            <person name="Haack F.S."/>
            <person name="Poehlein A."/>
            <person name="Kroger C."/>
            <person name="Voigt C.A."/>
            <person name="Piepenbring M."/>
            <person name="Bode H.B."/>
            <person name="Daniel R."/>
            <person name="Schafer W."/>
            <person name="Streit W.R."/>
        </authorList>
    </citation>
    <scope>NUCLEOTIDE SEQUENCE [LARGE SCALE GENOMIC DNA]</scope>
    <source>
        <strain evidence="5">T54</strain>
    </source>
</reference>
<dbReference type="PANTHER" id="PTHR34220:SF7">
    <property type="entry name" value="SENSOR HISTIDINE KINASE YPDA"/>
    <property type="match status" value="1"/>
</dbReference>
<proteinExistence type="predicted"/>
<accession>A0A1E7W8W8</accession>
<dbReference type="InterPro" id="IPR010559">
    <property type="entry name" value="Sig_transdc_His_kin_internal"/>
</dbReference>
<dbReference type="PANTHER" id="PTHR34220">
    <property type="entry name" value="SENSOR HISTIDINE KINASE YPDA"/>
    <property type="match status" value="1"/>
</dbReference>
<dbReference type="AlphaFoldDB" id="A0A1E7W8W8"/>
<name>A0A1E7W8W8_9BURK</name>
<keyword evidence="2" id="KW-0812">Transmembrane</keyword>
<sequence length="369" mass="39861">MIEAFSQRRGATIYMLVWLFFGLALGGVIALASDTPLANAMLFAVPMTVVYALVAGYSAYYLCRAYPLGARPAGAIAAVLTVAAVVSSVLWLLIGHLWNTLTALPDVPWAGLVITPQLSALIVGLGILLYGCAAAVHYVVIEFVRARSAERRELESMLMAQEAELRMLRTQIDPHFLFNSLNSISALTSSDAGAARRMTLELASFFRQSLGMEAHKMVTLGQELVLIRHFLAIEQVRFGDRLRVECAVDDAAGVCLVPPMLIQPLVENAVKHGICNLPEGGVIRIAARRAGSLLHIRVDNPVDEDMGGNLDGSSSSGNSTGSNTGIGLANVRQRLAGAYKHEASIRWGRQDNNFNVDIAMPAHTTEHRE</sequence>